<sequence>MDKPCVPSLEKLQETYRNDRFATQAAHCRIVEATADHVVCEMPIEDVHLNAHNAVMGGATFTLADFVLAVMSNIVNPPSVTLTSEIRYLGTAKGTKLVATGHIDKSGRRTGFFTVDVTDDLGTKVAKVSSTTFHVG</sequence>
<dbReference type="EMBL" id="DVGB01000014">
    <property type="protein sequence ID" value="HIR00932.1"/>
    <property type="molecule type" value="Genomic_DNA"/>
</dbReference>
<dbReference type="InterPro" id="IPR003736">
    <property type="entry name" value="PAAI_dom"/>
</dbReference>
<dbReference type="PANTHER" id="PTHR42856:SF1">
    <property type="entry name" value="ACYL-COENZYME A THIOESTERASE PAAI"/>
    <property type="match status" value="1"/>
</dbReference>
<dbReference type="Gene3D" id="3.10.129.10">
    <property type="entry name" value="Hotdog Thioesterase"/>
    <property type="match status" value="1"/>
</dbReference>
<name>A0A9D1D3X2_9ACTN</name>
<dbReference type="Proteomes" id="UP000824261">
    <property type="component" value="Unassembled WGS sequence"/>
</dbReference>
<evidence type="ECO:0000313" key="3">
    <source>
        <dbReference type="EMBL" id="HIR00932.1"/>
    </source>
</evidence>
<feature type="domain" description="Thioesterase" evidence="2">
    <location>
        <begin position="53"/>
        <end position="124"/>
    </location>
</feature>
<gene>
    <name evidence="3" type="ORF">IAA69_01450</name>
</gene>
<dbReference type="SUPFAM" id="SSF54637">
    <property type="entry name" value="Thioesterase/thiol ester dehydrase-isomerase"/>
    <property type="match status" value="1"/>
</dbReference>
<evidence type="ECO:0000256" key="1">
    <source>
        <dbReference type="ARBA" id="ARBA00022801"/>
    </source>
</evidence>
<dbReference type="GO" id="GO:0016289">
    <property type="term" value="F:acyl-CoA hydrolase activity"/>
    <property type="evidence" value="ECO:0007669"/>
    <property type="project" value="TreeGrafter"/>
</dbReference>
<comment type="caution">
    <text evidence="3">The sequence shown here is derived from an EMBL/GenBank/DDBJ whole genome shotgun (WGS) entry which is preliminary data.</text>
</comment>
<dbReference type="Pfam" id="PF03061">
    <property type="entry name" value="4HBT"/>
    <property type="match status" value="1"/>
</dbReference>
<reference evidence="3" key="2">
    <citation type="journal article" date="2021" name="PeerJ">
        <title>Extensive microbial diversity within the chicken gut microbiome revealed by metagenomics and culture.</title>
        <authorList>
            <person name="Gilroy R."/>
            <person name="Ravi A."/>
            <person name="Getino M."/>
            <person name="Pursley I."/>
            <person name="Horton D.L."/>
            <person name="Alikhan N.F."/>
            <person name="Baker D."/>
            <person name="Gharbi K."/>
            <person name="Hall N."/>
            <person name="Watson M."/>
            <person name="Adriaenssens E.M."/>
            <person name="Foster-Nyarko E."/>
            <person name="Jarju S."/>
            <person name="Secka A."/>
            <person name="Antonio M."/>
            <person name="Oren A."/>
            <person name="Chaudhuri R.R."/>
            <person name="La Ragione R."/>
            <person name="Hildebrand F."/>
            <person name="Pallen M.J."/>
        </authorList>
    </citation>
    <scope>NUCLEOTIDE SEQUENCE</scope>
    <source>
        <strain evidence="3">ChiGjej1B1-2707</strain>
    </source>
</reference>
<dbReference type="NCBIfam" id="TIGR00369">
    <property type="entry name" value="unchar_dom_1"/>
    <property type="match status" value="1"/>
</dbReference>
<accession>A0A9D1D3X2</accession>
<dbReference type="CDD" id="cd03443">
    <property type="entry name" value="PaaI_thioesterase"/>
    <property type="match status" value="1"/>
</dbReference>
<keyword evidence="1" id="KW-0378">Hydrolase</keyword>
<proteinExistence type="predicted"/>
<evidence type="ECO:0000313" key="4">
    <source>
        <dbReference type="Proteomes" id="UP000824261"/>
    </source>
</evidence>
<dbReference type="InterPro" id="IPR029069">
    <property type="entry name" value="HotDog_dom_sf"/>
</dbReference>
<organism evidence="3 4">
    <name type="scientific">Candidatus Aveggerthella stercoripullorum</name>
    <dbReference type="NCBI Taxonomy" id="2840688"/>
    <lineage>
        <taxon>Bacteria</taxon>
        <taxon>Bacillati</taxon>
        <taxon>Actinomycetota</taxon>
        <taxon>Coriobacteriia</taxon>
        <taxon>Eggerthellales</taxon>
        <taxon>Eggerthellaceae</taxon>
        <taxon>Eggerthellaceae incertae sedis</taxon>
        <taxon>Candidatus Aveggerthella</taxon>
    </lineage>
</organism>
<dbReference type="AlphaFoldDB" id="A0A9D1D3X2"/>
<reference evidence="3" key="1">
    <citation type="submission" date="2020-10" db="EMBL/GenBank/DDBJ databases">
        <authorList>
            <person name="Gilroy R."/>
        </authorList>
    </citation>
    <scope>NUCLEOTIDE SEQUENCE</scope>
    <source>
        <strain evidence="3">ChiGjej1B1-2707</strain>
    </source>
</reference>
<protein>
    <submittedName>
        <fullName evidence="3">PaaI family thioesterase</fullName>
    </submittedName>
</protein>
<dbReference type="InterPro" id="IPR052723">
    <property type="entry name" value="Acyl-CoA_thioesterase_PaaI"/>
</dbReference>
<evidence type="ECO:0000259" key="2">
    <source>
        <dbReference type="Pfam" id="PF03061"/>
    </source>
</evidence>
<dbReference type="InterPro" id="IPR006683">
    <property type="entry name" value="Thioestr_dom"/>
</dbReference>
<dbReference type="PANTHER" id="PTHR42856">
    <property type="entry name" value="ACYL-COENZYME A THIOESTERASE PAAI"/>
    <property type="match status" value="1"/>
</dbReference>